<dbReference type="InterPro" id="IPR050194">
    <property type="entry name" value="Glycosyltransferase_grp1"/>
</dbReference>
<keyword evidence="4" id="KW-1185">Reference proteome</keyword>
<dbReference type="Pfam" id="PF00534">
    <property type="entry name" value="Glycos_transf_1"/>
    <property type="match status" value="1"/>
</dbReference>
<dbReference type="EMBL" id="CP003050">
    <property type="protein sequence ID" value="AGB15630.1"/>
    <property type="molecule type" value="Genomic_DNA"/>
</dbReference>
<name>L0I7R0_HALRX</name>
<evidence type="ECO:0000313" key="4">
    <source>
        <dbReference type="Proteomes" id="UP000010846"/>
    </source>
</evidence>
<dbReference type="AlphaFoldDB" id="L0I7R0"/>
<keyword evidence="3" id="KW-0808">Transferase</keyword>
<organism evidence="3 4">
    <name type="scientific">Halovivax ruber (strain DSM 18193 / JCM 13892 / XH-70)</name>
    <dbReference type="NCBI Taxonomy" id="797302"/>
    <lineage>
        <taxon>Archaea</taxon>
        <taxon>Methanobacteriati</taxon>
        <taxon>Methanobacteriota</taxon>
        <taxon>Stenosarchaea group</taxon>
        <taxon>Halobacteria</taxon>
        <taxon>Halobacteriales</taxon>
        <taxon>Natrialbaceae</taxon>
        <taxon>Halovivax</taxon>
    </lineage>
</organism>
<dbReference type="HOGENOM" id="CLU_009583_36_1_2"/>
<feature type="domain" description="Glycosyltransferase subfamily 4-like N-terminal" evidence="2">
    <location>
        <begin position="17"/>
        <end position="165"/>
    </location>
</feature>
<reference evidence="3" key="1">
    <citation type="submission" date="2011-09" db="EMBL/GenBank/DDBJ databases">
        <title>Complete sequence of Halovivax ruber XH-70.</title>
        <authorList>
            <consortium name="US DOE Joint Genome Institute"/>
            <person name="Lucas S."/>
            <person name="Han J."/>
            <person name="Lapidus A."/>
            <person name="Cheng J.-F."/>
            <person name="Goodwin L."/>
            <person name="Pitluck S."/>
            <person name="Peters L."/>
            <person name="Mikhailova N."/>
            <person name="Davenport K."/>
            <person name="Detter J.C."/>
            <person name="Han C."/>
            <person name="Tapia R."/>
            <person name="Land M."/>
            <person name="Hauser L."/>
            <person name="Kyrpides N."/>
            <person name="Ivanova N."/>
            <person name="Pagani I."/>
            <person name="Sproer C."/>
            <person name="Anderson I."/>
            <person name="Woyke T."/>
        </authorList>
    </citation>
    <scope>NUCLEOTIDE SEQUENCE</scope>
    <source>
        <strain evidence="3">XH-70</strain>
    </source>
</reference>
<dbReference type="Proteomes" id="UP000010846">
    <property type="component" value="Chromosome"/>
</dbReference>
<dbReference type="Gene3D" id="3.40.50.2000">
    <property type="entry name" value="Glycogen Phosphorylase B"/>
    <property type="match status" value="2"/>
</dbReference>
<dbReference type="RefSeq" id="WP_015300295.1">
    <property type="nucleotide sequence ID" value="NC_019964.1"/>
</dbReference>
<evidence type="ECO:0000259" key="1">
    <source>
        <dbReference type="Pfam" id="PF00534"/>
    </source>
</evidence>
<dbReference type="eggNOG" id="arCOG01410">
    <property type="taxonomic scope" value="Archaea"/>
</dbReference>
<accession>L0I7R0</accession>
<dbReference type="InterPro" id="IPR028098">
    <property type="entry name" value="Glyco_trans_4-like_N"/>
</dbReference>
<dbReference type="OrthoDB" id="132546at2157"/>
<sequence>MKICILTSSHSTFDTRIFHKQARSLTNAGHDVSIVTPHESDTVRDGVSICAVGDEDIGSAGLEHARAIYRKARSMDADVYHFHDPGLLPFGLLLAKRTDARVIYDCHEQYEKAFRRYDFPPDYLNPLVSLFPAFQSFVANRLDAVITTTETAAEDFRRRGQQNVVTVKNFPLTGHGMAVDSPIERASEHVLVYVGGLNETRGLEPMLRLVSALRERDYDVEAWFLGSTAGQEERIQKLTSQLKLADSVTFTGRVPHEQVYSYLASGDIGLALLDPERFEQDIPIKLFEYMYAGLPIVTTPIGVSSKYVDEDWGVIVPFDETEAQAKAVGRLLDDHERVEQMGKQGKEMVETQYSWEVEQDQLLELYDSFDVDTK</sequence>
<dbReference type="GO" id="GO:0016758">
    <property type="term" value="F:hexosyltransferase activity"/>
    <property type="evidence" value="ECO:0007669"/>
    <property type="project" value="TreeGrafter"/>
</dbReference>
<gene>
    <name evidence="3" type="ordered locus">Halru_1011</name>
</gene>
<dbReference type="SUPFAM" id="SSF53756">
    <property type="entry name" value="UDP-Glycosyltransferase/glycogen phosphorylase"/>
    <property type="match status" value="1"/>
</dbReference>
<dbReference type="Pfam" id="PF13579">
    <property type="entry name" value="Glyco_trans_4_4"/>
    <property type="match status" value="1"/>
</dbReference>
<evidence type="ECO:0000313" key="3">
    <source>
        <dbReference type="EMBL" id="AGB15630.1"/>
    </source>
</evidence>
<dbReference type="KEGG" id="hru:Halru_1011"/>
<dbReference type="PANTHER" id="PTHR45947:SF3">
    <property type="entry name" value="SULFOQUINOVOSYL TRANSFERASE SQD2"/>
    <property type="match status" value="1"/>
</dbReference>
<proteinExistence type="predicted"/>
<dbReference type="InterPro" id="IPR001296">
    <property type="entry name" value="Glyco_trans_1"/>
</dbReference>
<dbReference type="STRING" id="797302.Halru_1011"/>
<dbReference type="CDD" id="cd03801">
    <property type="entry name" value="GT4_PimA-like"/>
    <property type="match status" value="1"/>
</dbReference>
<dbReference type="PANTHER" id="PTHR45947">
    <property type="entry name" value="SULFOQUINOVOSYL TRANSFERASE SQD2"/>
    <property type="match status" value="1"/>
</dbReference>
<protein>
    <submittedName>
        <fullName evidence="3">Glycosyltransferase</fullName>
    </submittedName>
</protein>
<evidence type="ECO:0000259" key="2">
    <source>
        <dbReference type="Pfam" id="PF13579"/>
    </source>
</evidence>
<feature type="domain" description="Glycosyl transferase family 1" evidence="1">
    <location>
        <begin position="187"/>
        <end position="347"/>
    </location>
</feature>
<dbReference type="GeneID" id="14375265"/>